<dbReference type="Proteomes" id="UP001346869">
    <property type="component" value="Unassembled WGS sequence"/>
</dbReference>
<comment type="caution">
    <text evidence="1">The sequence shown here is derived from an EMBL/GenBank/DDBJ whole genome shotgun (WGS) entry which is preliminary data.</text>
</comment>
<evidence type="ECO:0000313" key="2">
    <source>
        <dbReference type="Proteomes" id="UP001346869"/>
    </source>
</evidence>
<dbReference type="AlphaFoldDB" id="A0AAN7WVK9"/>
<reference evidence="1 2" key="1">
    <citation type="journal article" date="2023" name="Genes (Basel)">
        <title>Chromosome-Level Genome Assembly and Circadian Gene Repertoire of the Patagonia Blennie Eleginops maclovinus-The Closest Ancestral Proxy of Antarctic Cryonotothenioids.</title>
        <authorList>
            <person name="Cheng C.C."/>
            <person name="Rivera-Colon A.G."/>
            <person name="Minhas B.F."/>
            <person name="Wilson L."/>
            <person name="Rayamajhi N."/>
            <person name="Vargas-Chacoff L."/>
            <person name="Catchen J.M."/>
        </authorList>
    </citation>
    <scope>NUCLEOTIDE SEQUENCE [LARGE SCALE GENOMIC DNA]</scope>
    <source>
        <strain evidence="1">JMC-PN-2008</strain>
    </source>
</reference>
<gene>
    <name evidence="1" type="ORF">PBY51_006708</name>
</gene>
<sequence>MEAKRNRTDCPLRGEGQSEREKSLHIEAAHFLTNYCCKTSLSQTGPSLPLLSLSAVWDRPQDLESVQRCRRHK</sequence>
<keyword evidence="2" id="KW-1185">Reference proteome</keyword>
<name>A0AAN7WVK9_ELEMC</name>
<accession>A0AAN7WVK9</accession>
<dbReference type="EMBL" id="JAUZQC010000020">
    <property type="protein sequence ID" value="KAK5852871.1"/>
    <property type="molecule type" value="Genomic_DNA"/>
</dbReference>
<proteinExistence type="predicted"/>
<organism evidence="1 2">
    <name type="scientific">Eleginops maclovinus</name>
    <name type="common">Patagonian blennie</name>
    <name type="synonym">Eleginus maclovinus</name>
    <dbReference type="NCBI Taxonomy" id="56733"/>
    <lineage>
        <taxon>Eukaryota</taxon>
        <taxon>Metazoa</taxon>
        <taxon>Chordata</taxon>
        <taxon>Craniata</taxon>
        <taxon>Vertebrata</taxon>
        <taxon>Euteleostomi</taxon>
        <taxon>Actinopterygii</taxon>
        <taxon>Neopterygii</taxon>
        <taxon>Teleostei</taxon>
        <taxon>Neoteleostei</taxon>
        <taxon>Acanthomorphata</taxon>
        <taxon>Eupercaria</taxon>
        <taxon>Perciformes</taxon>
        <taxon>Notothenioidei</taxon>
        <taxon>Eleginopidae</taxon>
        <taxon>Eleginops</taxon>
    </lineage>
</organism>
<protein>
    <submittedName>
        <fullName evidence="1">Uncharacterized protein</fullName>
    </submittedName>
</protein>
<evidence type="ECO:0000313" key="1">
    <source>
        <dbReference type="EMBL" id="KAK5852871.1"/>
    </source>
</evidence>
<reference evidence="1 2" key="2">
    <citation type="journal article" date="2023" name="Mol. Biol. Evol.">
        <title>Genomics of Secondarily Temperate Adaptation in the Only Non-Antarctic Icefish.</title>
        <authorList>
            <person name="Rivera-Colon A.G."/>
            <person name="Rayamajhi N."/>
            <person name="Minhas B.F."/>
            <person name="Madrigal G."/>
            <person name="Bilyk K.T."/>
            <person name="Yoon V."/>
            <person name="Hune M."/>
            <person name="Gregory S."/>
            <person name="Cheng C.H.C."/>
            <person name="Catchen J.M."/>
        </authorList>
    </citation>
    <scope>NUCLEOTIDE SEQUENCE [LARGE SCALE GENOMIC DNA]</scope>
    <source>
        <strain evidence="1">JMC-PN-2008</strain>
    </source>
</reference>